<feature type="region of interest" description="Disordered" evidence="1">
    <location>
        <begin position="25"/>
        <end position="48"/>
    </location>
</feature>
<feature type="chain" id="PRO_5046647654" description="Lipoprotein" evidence="2">
    <location>
        <begin position="22"/>
        <end position="141"/>
    </location>
</feature>
<reference evidence="3 4" key="1">
    <citation type="submission" date="2021-06" db="EMBL/GenBank/DDBJ databases">
        <authorList>
            <person name="Criscuolo A."/>
        </authorList>
    </citation>
    <scope>NUCLEOTIDE SEQUENCE [LARGE SCALE GENOMIC DNA]</scope>
    <source>
        <strain evidence="4">CIP 111802</strain>
    </source>
</reference>
<feature type="compositionally biased region" description="Polar residues" evidence="1">
    <location>
        <begin position="114"/>
        <end position="127"/>
    </location>
</feature>
<sequence>MKQWTVSVVGTVIVAVTFALAGCGGHSGAKGEKGTTPKAQSQNEPIDSELQQHMKMYQDIKKSELEQQQKIRQDEKKQLKEFQKMRQESLRREIEFQEKVRKGTNHFGTKKTEQGATDSQNQDQGQSKNKKSDSKNTGSSS</sequence>
<evidence type="ECO:0000313" key="4">
    <source>
        <dbReference type="Proteomes" id="UP000730618"/>
    </source>
</evidence>
<feature type="compositionally biased region" description="Polar residues" evidence="1">
    <location>
        <begin position="37"/>
        <end position="48"/>
    </location>
</feature>
<dbReference type="Proteomes" id="UP000730618">
    <property type="component" value="Unassembled WGS sequence"/>
</dbReference>
<proteinExistence type="predicted"/>
<feature type="compositionally biased region" description="Basic and acidic residues" evidence="1">
    <location>
        <begin position="63"/>
        <end position="101"/>
    </location>
</feature>
<evidence type="ECO:0000256" key="1">
    <source>
        <dbReference type="SAM" id="MobiDB-lite"/>
    </source>
</evidence>
<organism evidence="3 4">
    <name type="scientific">Paenibacillus allorhizosphaerae</name>
    <dbReference type="NCBI Taxonomy" id="2849866"/>
    <lineage>
        <taxon>Bacteria</taxon>
        <taxon>Bacillati</taxon>
        <taxon>Bacillota</taxon>
        <taxon>Bacilli</taxon>
        <taxon>Bacillales</taxon>
        <taxon>Paenibacillaceae</taxon>
        <taxon>Paenibacillus</taxon>
    </lineage>
</organism>
<evidence type="ECO:0000313" key="3">
    <source>
        <dbReference type="EMBL" id="CAG7656529.1"/>
    </source>
</evidence>
<keyword evidence="4" id="KW-1185">Reference proteome</keyword>
<comment type="caution">
    <text evidence="3">The sequence shown here is derived from an EMBL/GenBank/DDBJ whole genome shotgun (WGS) entry which is preliminary data.</text>
</comment>
<dbReference type="RefSeq" id="WP_218102655.1">
    <property type="nucleotide sequence ID" value="NZ_CAJVCE010000030.1"/>
</dbReference>
<evidence type="ECO:0008006" key="5">
    <source>
        <dbReference type="Google" id="ProtNLM"/>
    </source>
</evidence>
<gene>
    <name evidence="3" type="ORF">PAECIP111802_06443</name>
</gene>
<dbReference type="PROSITE" id="PS51257">
    <property type="entry name" value="PROKAR_LIPOPROTEIN"/>
    <property type="match status" value="1"/>
</dbReference>
<feature type="signal peptide" evidence="2">
    <location>
        <begin position="1"/>
        <end position="21"/>
    </location>
</feature>
<accession>A0ABN7TXX5</accession>
<feature type="region of interest" description="Disordered" evidence="1">
    <location>
        <begin position="63"/>
        <end position="141"/>
    </location>
</feature>
<protein>
    <recommendedName>
        <fullName evidence="5">Lipoprotein</fullName>
    </recommendedName>
</protein>
<dbReference type="EMBL" id="CAJVCE010000030">
    <property type="protein sequence ID" value="CAG7656529.1"/>
    <property type="molecule type" value="Genomic_DNA"/>
</dbReference>
<evidence type="ECO:0000256" key="2">
    <source>
        <dbReference type="SAM" id="SignalP"/>
    </source>
</evidence>
<keyword evidence="2" id="KW-0732">Signal</keyword>
<name>A0ABN7TXX5_9BACL</name>